<evidence type="ECO:0000256" key="1">
    <source>
        <dbReference type="ARBA" id="ARBA00010926"/>
    </source>
</evidence>
<evidence type="ECO:0000313" key="3">
    <source>
        <dbReference type="EMBL" id="KAF2306067.1"/>
    </source>
</evidence>
<reference evidence="3 4" key="1">
    <citation type="journal article" date="2020" name="Mol. Plant">
        <title>The Chromosome-Based Rubber Tree Genome Provides New Insights into Spurge Genome Evolution and Rubber Biosynthesis.</title>
        <authorList>
            <person name="Liu J."/>
            <person name="Shi C."/>
            <person name="Shi C.C."/>
            <person name="Li W."/>
            <person name="Zhang Q.J."/>
            <person name="Zhang Y."/>
            <person name="Li K."/>
            <person name="Lu H.F."/>
            <person name="Shi C."/>
            <person name="Zhu S.T."/>
            <person name="Xiao Z.Y."/>
            <person name="Nan H."/>
            <person name="Yue Y."/>
            <person name="Zhu X.G."/>
            <person name="Wu Y."/>
            <person name="Hong X.N."/>
            <person name="Fan G.Y."/>
            <person name="Tong Y."/>
            <person name="Zhang D."/>
            <person name="Mao C.L."/>
            <person name="Liu Y.L."/>
            <person name="Hao S.J."/>
            <person name="Liu W.Q."/>
            <person name="Lv M.Q."/>
            <person name="Zhang H.B."/>
            <person name="Liu Y."/>
            <person name="Hu-Tang G.R."/>
            <person name="Wang J.P."/>
            <person name="Wang J.H."/>
            <person name="Sun Y.H."/>
            <person name="Ni S.B."/>
            <person name="Chen W.B."/>
            <person name="Zhang X.C."/>
            <person name="Jiao Y.N."/>
            <person name="Eichler E.E."/>
            <person name="Li G.H."/>
            <person name="Liu X."/>
            <person name="Gao L.Z."/>
        </authorList>
    </citation>
    <scope>NUCLEOTIDE SEQUENCE [LARGE SCALE GENOMIC DNA]</scope>
    <source>
        <strain evidence="4">cv. GT1</strain>
        <tissue evidence="3">Leaf</tissue>
    </source>
</reference>
<dbReference type="InterPro" id="IPR006828">
    <property type="entry name" value="ASC_dom"/>
</dbReference>
<dbReference type="GO" id="GO:0005737">
    <property type="term" value="C:cytoplasm"/>
    <property type="evidence" value="ECO:0007669"/>
    <property type="project" value="UniProtKB-ARBA"/>
</dbReference>
<dbReference type="InterPro" id="IPR037256">
    <property type="entry name" value="ASC_dom_sf"/>
</dbReference>
<name>A0A6A6LZW7_HEVBR</name>
<dbReference type="SUPFAM" id="SSF160219">
    <property type="entry name" value="AMPKBI-like"/>
    <property type="match status" value="1"/>
</dbReference>
<protein>
    <recommendedName>
        <fullName evidence="2">Association with the SNF1 complex (ASC) domain-containing protein</fullName>
    </recommendedName>
</protein>
<dbReference type="Proteomes" id="UP000467840">
    <property type="component" value="Chromosome 9"/>
</dbReference>
<sequence>MSVTVVPLQRPDEIQIPSNSWMQTTVGCEEICNEQGIPTMITWSYGGNEVAVEGSWDNWKTRFIVNGQLRYIPDLPWAQDDTGNAYNILDLQDYVPEDLESMSSFEPPHSPESSYNNLQLGNEDFAKDPPLVPPNLQMTLLNMPSSYMEIPPLLSRPQHVVLNHLYVQKGRVALRRWRWHLVQHIVFQLSM</sequence>
<dbReference type="InterPro" id="IPR032640">
    <property type="entry name" value="AMPK1_CBM"/>
</dbReference>
<dbReference type="SMART" id="SM01010">
    <property type="entry name" value="AMPKBI"/>
    <property type="match status" value="1"/>
</dbReference>
<organism evidence="3 4">
    <name type="scientific">Hevea brasiliensis</name>
    <name type="common">Para rubber tree</name>
    <name type="synonym">Siphonia brasiliensis</name>
    <dbReference type="NCBI Taxonomy" id="3981"/>
    <lineage>
        <taxon>Eukaryota</taxon>
        <taxon>Viridiplantae</taxon>
        <taxon>Streptophyta</taxon>
        <taxon>Embryophyta</taxon>
        <taxon>Tracheophyta</taxon>
        <taxon>Spermatophyta</taxon>
        <taxon>Magnoliopsida</taxon>
        <taxon>eudicotyledons</taxon>
        <taxon>Gunneridae</taxon>
        <taxon>Pentapetalae</taxon>
        <taxon>rosids</taxon>
        <taxon>fabids</taxon>
        <taxon>Malpighiales</taxon>
        <taxon>Euphorbiaceae</taxon>
        <taxon>Crotonoideae</taxon>
        <taxon>Micrandreae</taxon>
        <taxon>Hevea</taxon>
    </lineage>
</organism>
<dbReference type="SUPFAM" id="SSF81296">
    <property type="entry name" value="E set domains"/>
    <property type="match status" value="1"/>
</dbReference>
<dbReference type="InterPro" id="IPR014756">
    <property type="entry name" value="Ig_E-set"/>
</dbReference>
<comment type="caution">
    <text evidence="3">The sequence shown here is derived from an EMBL/GenBank/DDBJ whole genome shotgun (WGS) entry which is preliminary data.</text>
</comment>
<dbReference type="Pfam" id="PF16561">
    <property type="entry name" value="AMPK1_CBM"/>
    <property type="match status" value="1"/>
</dbReference>
<proteinExistence type="inferred from homology"/>
<dbReference type="Pfam" id="PF04739">
    <property type="entry name" value="AMPKBI"/>
    <property type="match status" value="1"/>
</dbReference>
<evidence type="ECO:0000313" key="4">
    <source>
        <dbReference type="Proteomes" id="UP000467840"/>
    </source>
</evidence>
<comment type="similarity">
    <text evidence="1">Belongs to the 5'-AMP-activated protein kinase beta subunit family.</text>
</comment>
<dbReference type="AlphaFoldDB" id="A0A6A6LZW7"/>
<dbReference type="Gene3D" id="6.20.250.60">
    <property type="match status" value="1"/>
</dbReference>
<dbReference type="InterPro" id="IPR043554">
    <property type="entry name" value="KINB"/>
</dbReference>
<dbReference type="PANTHER" id="PTHR46316:SF2">
    <property type="entry name" value="SNF1-RELATED PROTEIN KINASE REGULATORY SUBUNIT BETA-2"/>
    <property type="match status" value="1"/>
</dbReference>
<evidence type="ECO:0000259" key="2">
    <source>
        <dbReference type="SMART" id="SM01010"/>
    </source>
</evidence>
<dbReference type="EMBL" id="JAAGAX010000008">
    <property type="protein sequence ID" value="KAF2306067.1"/>
    <property type="molecule type" value="Genomic_DNA"/>
</dbReference>
<dbReference type="CDD" id="cd02859">
    <property type="entry name" value="E_set_AMPKbeta_like_N"/>
    <property type="match status" value="1"/>
</dbReference>
<gene>
    <name evidence="3" type="ORF">GH714_010861</name>
</gene>
<keyword evidence="4" id="KW-1185">Reference proteome</keyword>
<dbReference type="PANTHER" id="PTHR46316">
    <property type="entry name" value="SNF1-RELATED PROTEIN KINASE REGULATORY SUBUNIT BETA-1"/>
    <property type="match status" value="1"/>
</dbReference>
<accession>A0A6A6LZW7</accession>
<feature type="domain" description="Association with the SNF1 complex (ASC)" evidence="2">
    <location>
        <begin position="108"/>
        <end position="181"/>
    </location>
</feature>